<protein>
    <recommendedName>
        <fullName evidence="5">Translation machinery-associated protein 16</fullName>
    </recommendedName>
</protein>
<accession>A0A6A6HBB2</accession>
<dbReference type="GO" id="GO:0005634">
    <property type="term" value="C:nucleus"/>
    <property type="evidence" value="ECO:0007669"/>
    <property type="project" value="TreeGrafter"/>
</dbReference>
<name>A0A6A6HBB2_VIRVR</name>
<dbReference type="PANTHER" id="PTHR13349">
    <property type="entry name" value="TRANSLATION MACHINERY-ASSOCIATED PROTEIN 16"/>
    <property type="match status" value="1"/>
</dbReference>
<dbReference type="Proteomes" id="UP000800092">
    <property type="component" value="Unassembled WGS sequence"/>
</dbReference>
<evidence type="ECO:0008006" key="5">
    <source>
        <dbReference type="Google" id="ProtNLM"/>
    </source>
</evidence>
<dbReference type="Gene3D" id="1.20.1440.170">
    <property type="entry name" value="Translation machinery-associated protein 16-like"/>
    <property type="match status" value="1"/>
</dbReference>
<organism evidence="3 4">
    <name type="scientific">Viridothelium virens</name>
    <name type="common">Speckled blister lichen</name>
    <name type="synonym">Trypethelium virens</name>
    <dbReference type="NCBI Taxonomy" id="1048519"/>
    <lineage>
        <taxon>Eukaryota</taxon>
        <taxon>Fungi</taxon>
        <taxon>Dikarya</taxon>
        <taxon>Ascomycota</taxon>
        <taxon>Pezizomycotina</taxon>
        <taxon>Dothideomycetes</taxon>
        <taxon>Dothideomycetes incertae sedis</taxon>
        <taxon>Trypetheliales</taxon>
        <taxon>Trypetheliaceae</taxon>
        <taxon>Viridothelium</taxon>
    </lineage>
</organism>
<reference evidence="3" key="1">
    <citation type="journal article" date="2020" name="Stud. Mycol.">
        <title>101 Dothideomycetes genomes: a test case for predicting lifestyles and emergence of pathogens.</title>
        <authorList>
            <person name="Haridas S."/>
            <person name="Albert R."/>
            <person name="Binder M."/>
            <person name="Bloem J."/>
            <person name="Labutti K."/>
            <person name="Salamov A."/>
            <person name="Andreopoulos B."/>
            <person name="Baker S."/>
            <person name="Barry K."/>
            <person name="Bills G."/>
            <person name="Bluhm B."/>
            <person name="Cannon C."/>
            <person name="Castanera R."/>
            <person name="Culley D."/>
            <person name="Daum C."/>
            <person name="Ezra D."/>
            <person name="Gonzalez J."/>
            <person name="Henrissat B."/>
            <person name="Kuo A."/>
            <person name="Liang C."/>
            <person name="Lipzen A."/>
            <person name="Lutzoni F."/>
            <person name="Magnuson J."/>
            <person name="Mondo S."/>
            <person name="Nolan M."/>
            <person name="Ohm R."/>
            <person name="Pangilinan J."/>
            <person name="Park H.-J."/>
            <person name="Ramirez L."/>
            <person name="Alfaro M."/>
            <person name="Sun H."/>
            <person name="Tritt A."/>
            <person name="Yoshinaga Y."/>
            <person name="Zwiers L.-H."/>
            <person name="Turgeon B."/>
            <person name="Goodwin S."/>
            <person name="Spatafora J."/>
            <person name="Crous P."/>
            <person name="Grigoriev I."/>
        </authorList>
    </citation>
    <scope>NUCLEOTIDE SEQUENCE</scope>
    <source>
        <strain evidence="3">Tuck. ex Michener</strain>
    </source>
</reference>
<proteinExistence type="inferred from homology"/>
<sequence length="179" mass="20613">MPSSVPKVTKQINKKKPGKLGALHENSRDAKRLRRANARDDKLNRVAAVRAKKTEPFLERIAFLQSAAQEHRNTFSLREMQSLVEGFLKRDEDALAELQAMRRPGRPASAGQDLLQAKLDLEQKEYNSGFWMPDLEDEPNVDRLRQWNGEWNSLDTMVFVRITRAGKKHASQFPPHREN</sequence>
<evidence type="ECO:0000313" key="3">
    <source>
        <dbReference type="EMBL" id="KAF2234773.1"/>
    </source>
</evidence>
<keyword evidence="4" id="KW-1185">Reference proteome</keyword>
<dbReference type="InterPro" id="IPR038356">
    <property type="entry name" value="Tma16_sf"/>
</dbReference>
<dbReference type="InterPro" id="IPR021346">
    <property type="entry name" value="Tma16"/>
</dbReference>
<evidence type="ECO:0000256" key="2">
    <source>
        <dbReference type="SAM" id="MobiDB-lite"/>
    </source>
</evidence>
<dbReference type="Pfam" id="PF11176">
    <property type="entry name" value="Tma16"/>
    <property type="match status" value="1"/>
</dbReference>
<evidence type="ECO:0000256" key="1">
    <source>
        <dbReference type="ARBA" id="ARBA00034127"/>
    </source>
</evidence>
<dbReference type="PANTHER" id="PTHR13349:SF2">
    <property type="entry name" value="TRANSLATION MACHINERY-ASSOCIATED PROTEIN 16"/>
    <property type="match status" value="1"/>
</dbReference>
<evidence type="ECO:0000313" key="4">
    <source>
        <dbReference type="Proteomes" id="UP000800092"/>
    </source>
</evidence>
<dbReference type="EMBL" id="ML991796">
    <property type="protein sequence ID" value="KAF2234773.1"/>
    <property type="molecule type" value="Genomic_DNA"/>
</dbReference>
<dbReference type="AlphaFoldDB" id="A0A6A6HBB2"/>
<feature type="region of interest" description="Disordered" evidence="2">
    <location>
        <begin position="1"/>
        <end position="38"/>
    </location>
</feature>
<gene>
    <name evidence="3" type="ORF">EV356DRAFT_144229</name>
</gene>
<dbReference type="OrthoDB" id="270284at2759"/>
<comment type="similarity">
    <text evidence="1">Belongs to the TMA16 family.</text>
</comment>